<dbReference type="Gene3D" id="1.10.10.10">
    <property type="entry name" value="Winged helix-like DNA-binding domain superfamily/Winged helix DNA-binding domain"/>
    <property type="match status" value="1"/>
</dbReference>
<dbReference type="GO" id="GO:0032993">
    <property type="term" value="C:protein-DNA complex"/>
    <property type="evidence" value="ECO:0007669"/>
    <property type="project" value="TreeGrafter"/>
</dbReference>
<dbReference type="AlphaFoldDB" id="A0A1T5MN61"/>
<evidence type="ECO:0000256" key="7">
    <source>
        <dbReference type="ARBA" id="ARBA00024867"/>
    </source>
</evidence>
<dbReference type="PANTHER" id="PTHR48111">
    <property type="entry name" value="REGULATOR OF RPOS"/>
    <property type="match status" value="1"/>
</dbReference>
<evidence type="ECO:0000256" key="4">
    <source>
        <dbReference type="ARBA" id="ARBA00023015"/>
    </source>
</evidence>
<gene>
    <name evidence="12" type="ORF">SAMN02194393_05046</name>
</gene>
<keyword evidence="6" id="KW-0804">Transcription</keyword>
<dbReference type="GO" id="GO:0006355">
    <property type="term" value="P:regulation of DNA-templated transcription"/>
    <property type="evidence" value="ECO:0007669"/>
    <property type="project" value="InterPro"/>
</dbReference>
<dbReference type="FunFam" id="3.40.50.2300:FF:000001">
    <property type="entry name" value="DNA-binding response regulator PhoB"/>
    <property type="match status" value="1"/>
</dbReference>
<evidence type="ECO:0000256" key="3">
    <source>
        <dbReference type="ARBA" id="ARBA00023012"/>
    </source>
</evidence>
<dbReference type="Pfam" id="PF00486">
    <property type="entry name" value="Trans_reg_C"/>
    <property type="match status" value="1"/>
</dbReference>
<protein>
    <recommendedName>
        <fullName evidence="1">Stage 0 sporulation protein A homolog</fullName>
    </recommendedName>
</protein>
<dbReference type="STRING" id="36842.SAMN02194393_05046"/>
<sequence>MGYSILVIEDEENIRKIISDYFKAENYNVIEACDGKEGIEKFGKEKVDLIILDIMMPKLDGWTVCRRIRKQSQVPIIMLTARTEEDDELMGFELKADDYVKKPFSPAVLVARAKLLLMRKKNVIKEKEGIMKKQGLKVDKLAREVYIDQERVELTPKEFDILCYLMNHEGMVFSRDQILNSIWDYDFIGDTRVVDNHIKKLRKALKDKSYFIRTVFGVGYKFEVK</sequence>
<dbReference type="Gene3D" id="3.40.50.2300">
    <property type="match status" value="1"/>
</dbReference>
<evidence type="ECO:0000259" key="10">
    <source>
        <dbReference type="PROSITE" id="PS50110"/>
    </source>
</evidence>
<evidence type="ECO:0000256" key="1">
    <source>
        <dbReference type="ARBA" id="ARBA00018672"/>
    </source>
</evidence>
<evidence type="ECO:0000256" key="8">
    <source>
        <dbReference type="PROSITE-ProRule" id="PRU00169"/>
    </source>
</evidence>
<dbReference type="InterPro" id="IPR001789">
    <property type="entry name" value="Sig_transdc_resp-reg_receiver"/>
</dbReference>
<proteinExistence type="predicted"/>
<dbReference type="PANTHER" id="PTHR48111:SF73">
    <property type="entry name" value="ALKALINE PHOSPHATASE SYNTHESIS TRANSCRIPTIONAL REGULATORY PROTEIN PHOP"/>
    <property type="match status" value="1"/>
</dbReference>
<evidence type="ECO:0000313" key="12">
    <source>
        <dbReference type="EMBL" id="SKC89645.1"/>
    </source>
</evidence>
<dbReference type="SMART" id="SM00862">
    <property type="entry name" value="Trans_reg_C"/>
    <property type="match status" value="1"/>
</dbReference>
<dbReference type="FunFam" id="1.10.10.10:FF:000018">
    <property type="entry name" value="DNA-binding response regulator ResD"/>
    <property type="match status" value="1"/>
</dbReference>
<dbReference type="InterPro" id="IPR001867">
    <property type="entry name" value="OmpR/PhoB-type_DNA-bd"/>
</dbReference>
<keyword evidence="4" id="KW-0805">Transcription regulation</keyword>
<dbReference type="CDD" id="cd00383">
    <property type="entry name" value="trans_reg_C"/>
    <property type="match status" value="1"/>
</dbReference>
<reference evidence="12 13" key="1">
    <citation type="submission" date="2017-02" db="EMBL/GenBank/DDBJ databases">
        <authorList>
            <person name="Peterson S.W."/>
        </authorList>
    </citation>
    <scope>NUCLEOTIDE SEQUENCE [LARGE SCALE GENOMIC DNA]</scope>
    <source>
        <strain evidence="12 13">M1</strain>
    </source>
</reference>
<dbReference type="SMART" id="SM00448">
    <property type="entry name" value="REC"/>
    <property type="match status" value="1"/>
</dbReference>
<name>A0A1T5MN61_9FIRM</name>
<keyword evidence="3" id="KW-0902">Two-component regulatory system</keyword>
<evidence type="ECO:0000256" key="9">
    <source>
        <dbReference type="PROSITE-ProRule" id="PRU01091"/>
    </source>
</evidence>
<dbReference type="OrthoDB" id="9790442at2"/>
<comment type="function">
    <text evidence="7">May play the central regulatory role in sporulation. It may be an element of the effector pathway responsible for the activation of sporulation genes in response to nutritional stress. Spo0A may act in concert with spo0H (a sigma factor) to control the expression of some genes that are critical to the sporulation process.</text>
</comment>
<feature type="domain" description="OmpR/PhoB-type" evidence="11">
    <location>
        <begin position="128"/>
        <end position="224"/>
    </location>
</feature>
<evidence type="ECO:0000256" key="2">
    <source>
        <dbReference type="ARBA" id="ARBA00022553"/>
    </source>
</evidence>
<organism evidence="12 13">
    <name type="scientific">Maledivibacter halophilus</name>
    <dbReference type="NCBI Taxonomy" id="36842"/>
    <lineage>
        <taxon>Bacteria</taxon>
        <taxon>Bacillati</taxon>
        <taxon>Bacillota</taxon>
        <taxon>Clostridia</taxon>
        <taxon>Peptostreptococcales</taxon>
        <taxon>Caminicellaceae</taxon>
        <taxon>Maledivibacter</taxon>
    </lineage>
</organism>
<dbReference type="Pfam" id="PF00072">
    <property type="entry name" value="Response_reg"/>
    <property type="match status" value="1"/>
</dbReference>
<dbReference type="PROSITE" id="PS51755">
    <property type="entry name" value="OMPR_PHOB"/>
    <property type="match status" value="1"/>
</dbReference>
<evidence type="ECO:0000256" key="5">
    <source>
        <dbReference type="ARBA" id="ARBA00023125"/>
    </source>
</evidence>
<dbReference type="RefSeq" id="WP_079495641.1">
    <property type="nucleotide sequence ID" value="NZ_FUZT01000020.1"/>
</dbReference>
<dbReference type="Proteomes" id="UP000190285">
    <property type="component" value="Unassembled WGS sequence"/>
</dbReference>
<dbReference type="CDD" id="cd17574">
    <property type="entry name" value="REC_OmpR"/>
    <property type="match status" value="1"/>
</dbReference>
<accession>A0A1T5MN61</accession>
<feature type="DNA-binding region" description="OmpR/PhoB-type" evidence="9">
    <location>
        <begin position="128"/>
        <end position="224"/>
    </location>
</feature>
<dbReference type="GO" id="GO:0005829">
    <property type="term" value="C:cytosol"/>
    <property type="evidence" value="ECO:0007669"/>
    <property type="project" value="TreeGrafter"/>
</dbReference>
<dbReference type="PROSITE" id="PS50110">
    <property type="entry name" value="RESPONSE_REGULATORY"/>
    <property type="match status" value="1"/>
</dbReference>
<feature type="modified residue" description="4-aspartylphosphate" evidence="8">
    <location>
        <position position="53"/>
    </location>
</feature>
<evidence type="ECO:0000259" key="11">
    <source>
        <dbReference type="PROSITE" id="PS51755"/>
    </source>
</evidence>
<dbReference type="InterPro" id="IPR036388">
    <property type="entry name" value="WH-like_DNA-bd_sf"/>
</dbReference>
<dbReference type="Gene3D" id="6.10.250.690">
    <property type="match status" value="1"/>
</dbReference>
<dbReference type="SUPFAM" id="SSF52172">
    <property type="entry name" value="CheY-like"/>
    <property type="match status" value="1"/>
</dbReference>
<dbReference type="EMBL" id="FUZT01000020">
    <property type="protein sequence ID" value="SKC89645.1"/>
    <property type="molecule type" value="Genomic_DNA"/>
</dbReference>
<evidence type="ECO:0000256" key="6">
    <source>
        <dbReference type="ARBA" id="ARBA00023163"/>
    </source>
</evidence>
<keyword evidence="2 8" id="KW-0597">Phosphoprotein</keyword>
<keyword evidence="5 9" id="KW-0238">DNA-binding</keyword>
<dbReference type="InterPro" id="IPR011006">
    <property type="entry name" value="CheY-like_superfamily"/>
</dbReference>
<keyword evidence="13" id="KW-1185">Reference proteome</keyword>
<dbReference type="GO" id="GO:0000976">
    <property type="term" value="F:transcription cis-regulatory region binding"/>
    <property type="evidence" value="ECO:0007669"/>
    <property type="project" value="TreeGrafter"/>
</dbReference>
<dbReference type="InterPro" id="IPR039420">
    <property type="entry name" value="WalR-like"/>
</dbReference>
<evidence type="ECO:0000313" key="13">
    <source>
        <dbReference type="Proteomes" id="UP000190285"/>
    </source>
</evidence>
<feature type="domain" description="Response regulatory" evidence="10">
    <location>
        <begin position="4"/>
        <end position="117"/>
    </location>
</feature>
<dbReference type="GO" id="GO:0000156">
    <property type="term" value="F:phosphorelay response regulator activity"/>
    <property type="evidence" value="ECO:0007669"/>
    <property type="project" value="TreeGrafter"/>
</dbReference>